<keyword evidence="2" id="KW-1185">Reference proteome</keyword>
<dbReference type="EMBL" id="JARIHO010000013">
    <property type="protein sequence ID" value="KAJ7351201.1"/>
    <property type="molecule type" value="Genomic_DNA"/>
</dbReference>
<comment type="caution">
    <text evidence="1">The sequence shown here is derived from an EMBL/GenBank/DDBJ whole genome shotgun (WGS) entry which is preliminary data.</text>
</comment>
<name>A0AAD7EVW1_9AGAR</name>
<gene>
    <name evidence="1" type="ORF">DFH08DRAFT_957535</name>
</gene>
<evidence type="ECO:0000313" key="1">
    <source>
        <dbReference type="EMBL" id="KAJ7351201.1"/>
    </source>
</evidence>
<sequence>MAEPVDAFVKVKARTKKKVPAASASLPPEIDSAQRTHTATCILVKLPKSTASAPANLMDTPMSAEIPELGDTHATTTDGTPLPVPFSYDASEMRSGLPALQTVLGSSLSGVESETSEMENMGPLELISRTNLLANAARHTAALEAEFREGVDNIMNSRLNVESSVFQVGPGLKARGLGRGESQV</sequence>
<protein>
    <submittedName>
        <fullName evidence="1">Uncharacterized protein</fullName>
    </submittedName>
</protein>
<proteinExistence type="predicted"/>
<dbReference type="Proteomes" id="UP001218218">
    <property type="component" value="Unassembled WGS sequence"/>
</dbReference>
<evidence type="ECO:0000313" key="2">
    <source>
        <dbReference type="Proteomes" id="UP001218218"/>
    </source>
</evidence>
<organism evidence="1 2">
    <name type="scientific">Mycena albidolilacea</name>
    <dbReference type="NCBI Taxonomy" id="1033008"/>
    <lineage>
        <taxon>Eukaryota</taxon>
        <taxon>Fungi</taxon>
        <taxon>Dikarya</taxon>
        <taxon>Basidiomycota</taxon>
        <taxon>Agaricomycotina</taxon>
        <taxon>Agaricomycetes</taxon>
        <taxon>Agaricomycetidae</taxon>
        <taxon>Agaricales</taxon>
        <taxon>Marasmiineae</taxon>
        <taxon>Mycenaceae</taxon>
        <taxon>Mycena</taxon>
    </lineage>
</organism>
<accession>A0AAD7EVW1</accession>
<reference evidence="1" key="1">
    <citation type="submission" date="2023-03" db="EMBL/GenBank/DDBJ databases">
        <title>Massive genome expansion in bonnet fungi (Mycena s.s.) driven by repeated elements and novel gene families across ecological guilds.</title>
        <authorList>
            <consortium name="Lawrence Berkeley National Laboratory"/>
            <person name="Harder C.B."/>
            <person name="Miyauchi S."/>
            <person name="Viragh M."/>
            <person name="Kuo A."/>
            <person name="Thoen E."/>
            <person name="Andreopoulos B."/>
            <person name="Lu D."/>
            <person name="Skrede I."/>
            <person name="Drula E."/>
            <person name="Henrissat B."/>
            <person name="Morin E."/>
            <person name="Kohler A."/>
            <person name="Barry K."/>
            <person name="LaButti K."/>
            <person name="Morin E."/>
            <person name="Salamov A."/>
            <person name="Lipzen A."/>
            <person name="Mereny Z."/>
            <person name="Hegedus B."/>
            <person name="Baldrian P."/>
            <person name="Stursova M."/>
            <person name="Weitz H."/>
            <person name="Taylor A."/>
            <person name="Grigoriev I.V."/>
            <person name="Nagy L.G."/>
            <person name="Martin F."/>
            <person name="Kauserud H."/>
        </authorList>
    </citation>
    <scope>NUCLEOTIDE SEQUENCE</scope>
    <source>
        <strain evidence="1">CBHHK002</strain>
    </source>
</reference>
<dbReference type="AlphaFoldDB" id="A0AAD7EVW1"/>